<evidence type="ECO:0000313" key="2">
    <source>
        <dbReference type="EMBL" id="KKZ65849.1"/>
    </source>
</evidence>
<name>A0A0G2J4G8_9EURO</name>
<feature type="compositionally biased region" description="Basic residues" evidence="1">
    <location>
        <begin position="155"/>
        <end position="167"/>
    </location>
</feature>
<feature type="region of interest" description="Disordered" evidence="1">
    <location>
        <begin position="1"/>
        <end position="21"/>
    </location>
</feature>
<evidence type="ECO:0000256" key="1">
    <source>
        <dbReference type="SAM" id="MobiDB-lite"/>
    </source>
</evidence>
<dbReference type="AlphaFoldDB" id="A0A0G2J4G8"/>
<dbReference type="PANTHER" id="PTHR15410:SF2">
    <property type="entry name" value="HIRA-INTERACTING PROTEIN 3"/>
    <property type="match status" value="1"/>
</dbReference>
<dbReference type="GO" id="GO:0005634">
    <property type="term" value="C:nucleus"/>
    <property type="evidence" value="ECO:0007669"/>
    <property type="project" value="TreeGrafter"/>
</dbReference>
<dbReference type="OrthoDB" id="552755at2759"/>
<dbReference type="VEuPathDB" id="FungiDB:EMCG_08354"/>
<evidence type="ECO:0000313" key="3">
    <source>
        <dbReference type="Proteomes" id="UP000034164"/>
    </source>
</evidence>
<dbReference type="EMBL" id="LCZI01000568">
    <property type="protein sequence ID" value="KKZ65849.1"/>
    <property type="molecule type" value="Genomic_DNA"/>
</dbReference>
<feature type="compositionally biased region" description="Basic residues" evidence="1">
    <location>
        <begin position="248"/>
        <end position="258"/>
    </location>
</feature>
<gene>
    <name evidence="2" type="ORF">EMCG_08354</name>
</gene>
<dbReference type="PANTHER" id="PTHR15410">
    <property type="entry name" value="HIRA-INTERACTING PROTEIN 3"/>
    <property type="match status" value="1"/>
</dbReference>
<dbReference type="Proteomes" id="UP000034164">
    <property type="component" value="Unassembled WGS sequence"/>
</dbReference>
<proteinExistence type="predicted"/>
<protein>
    <recommendedName>
        <fullName evidence="4">Transcriptional regulator</fullName>
    </recommendedName>
</protein>
<feature type="compositionally biased region" description="Basic and acidic residues" evidence="1">
    <location>
        <begin position="196"/>
        <end position="218"/>
    </location>
</feature>
<feature type="region of interest" description="Disordered" evidence="1">
    <location>
        <begin position="86"/>
        <end position="270"/>
    </location>
</feature>
<feature type="compositionally biased region" description="Acidic residues" evidence="1">
    <location>
        <begin position="132"/>
        <end position="151"/>
    </location>
</feature>
<accession>A0A0G2J4G8</accession>
<sequence length="386" mass="42872">MSDSDSDSDSLSSTGIPSDDVLEKGLRDIVAGIFNKGNLEELTVKRVRSATEKALSLEEGFYKNDEVWKARSDQIIKQEAEKQEVLIAKKKKKPTPVAPKRAPPSKPQAPKRSSTGPSQPSRKRQRTATPSESEEELSSLPSEESEEEEEESPKSRKRAPAAKKASKPVKQAPKPAPPKTDTSSELSDVPDEPEEASERASLKEATPKGETIDTKHDESESEMSVLIDDEPQRKTKRRKSSEPSQQGKPKKPKPSSSKKPKDDADVDPDLAEIKKLQGQLVKCGIRKMWFRELAQCDTPRAKVKHLRQMLKDAGMEGRFSLEKANAIREARELQADLEIVREGAKRWGTNVSDEEEAVDAGRPRRRVARGFQALSFLGDDDGEETD</sequence>
<evidence type="ECO:0008006" key="4">
    <source>
        <dbReference type="Google" id="ProtNLM"/>
    </source>
</evidence>
<organism evidence="2 3">
    <name type="scientific">[Emmonsia] crescens</name>
    <dbReference type="NCBI Taxonomy" id="73230"/>
    <lineage>
        <taxon>Eukaryota</taxon>
        <taxon>Fungi</taxon>
        <taxon>Dikarya</taxon>
        <taxon>Ascomycota</taxon>
        <taxon>Pezizomycotina</taxon>
        <taxon>Eurotiomycetes</taxon>
        <taxon>Eurotiomycetidae</taxon>
        <taxon>Onygenales</taxon>
        <taxon>Ajellomycetaceae</taxon>
        <taxon>Emergomyces</taxon>
    </lineage>
</organism>
<feature type="compositionally biased region" description="Polar residues" evidence="1">
    <location>
        <begin position="111"/>
        <end position="120"/>
    </location>
</feature>
<comment type="caution">
    <text evidence="2">The sequence shown here is derived from an EMBL/GenBank/DDBJ whole genome shotgun (WGS) entry which is preliminary data.</text>
</comment>
<dbReference type="InterPro" id="IPR037647">
    <property type="entry name" value="HIRIP3"/>
</dbReference>
<reference evidence="3" key="1">
    <citation type="journal article" date="2015" name="PLoS Genet.">
        <title>The dynamic genome and transcriptome of the human fungal pathogen Blastomyces and close relative Emmonsia.</title>
        <authorList>
            <person name="Munoz J.F."/>
            <person name="Gauthier G.M."/>
            <person name="Desjardins C.A."/>
            <person name="Gallo J.E."/>
            <person name="Holder J."/>
            <person name="Sullivan T.D."/>
            <person name="Marty A.J."/>
            <person name="Carmen J.C."/>
            <person name="Chen Z."/>
            <person name="Ding L."/>
            <person name="Gujja S."/>
            <person name="Magrini V."/>
            <person name="Misas E."/>
            <person name="Mitreva M."/>
            <person name="Priest M."/>
            <person name="Saif S."/>
            <person name="Whiston E.A."/>
            <person name="Young S."/>
            <person name="Zeng Q."/>
            <person name="Goldman W.E."/>
            <person name="Mardis E.R."/>
            <person name="Taylor J.W."/>
            <person name="McEwen J.G."/>
            <person name="Clay O.K."/>
            <person name="Klein B.S."/>
            <person name="Cuomo C.A."/>
        </authorList>
    </citation>
    <scope>NUCLEOTIDE SEQUENCE [LARGE SCALE GENOMIC DNA]</scope>
    <source>
        <strain evidence="3">UAMH 3008</strain>
    </source>
</reference>